<dbReference type="Proteomes" id="UP001182556">
    <property type="component" value="Unassembled WGS sequence"/>
</dbReference>
<keyword evidence="2 4" id="KW-0560">Oxidoreductase</keyword>
<dbReference type="FunFam" id="3.40.50.720:FF:000203">
    <property type="entry name" value="D-3-phosphoglycerate dehydrogenase (SerA)"/>
    <property type="match status" value="1"/>
</dbReference>
<organism evidence="7 8">
    <name type="scientific">Papiliotrema laurentii</name>
    <name type="common">Cryptococcus laurentii</name>
    <dbReference type="NCBI Taxonomy" id="5418"/>
    <lineage>
        <taxon>Eukaryota</taxon>
        <taxon>Fungi</taxon>
        <taxon>Dikarya</taxon>
        <taxon>Basidiomycota</taxon>
        <taxon>Agaricomycotina</taxon>
        <taxon>Tremellomycetes</taxon>
        <taxon>Tremellales</taxon>
        <taxon>Rhynchogastremaceae</taxon>
        <taxon>Papiliotrema</taxon>
    </lineage>
</organism>
<evidence type="ECO:0000256" key="4">
    <source>
        <dbReference type="RuleBase" id="RU003719"/>
    </source>
</evidence>
<protein>
    <submittedName>
        <fullName evidence="7">Glycerate-and formate-dehydrogenase</fullName>
    </submittedName>
</protein>
<dbReference type="AlphaFoldDB" id="A0AAD9CW38"/>
<comment type="caution">
    <text evidence="7">The sequence shown here is derived from an EMBL/GenBank/DDBJ whole genome shotgun (WGS) entry which is preliminary data.</text>
</comment>
<evidence type="ECO:0000256" key="1">
    <source>
        <dbReference type="ARBA" id="ARBA00005854"/>
    </source>
</evidence>
<dbReference type="InterPro" id="IPR050223">
    <property type="entry name" value="D-isomer_2-hydroxyacid_DH"/>
</dbReference>
<evidence type="ECO:0000259" key="6">
    <source>
        <dbReference type="Pfam" id="PF02826"/>
    </source>
</evidence>
<dbReference type="InterPro" id="IPR036291">
    <property type="entry name" value="NAD(P)-bd_dom_sf"/>
</dbReference>
<dbReference type="InterPro" id="IPR029753">
    <property type="entry name" value="D-isomer_DH_CS"/>
</dbReference>
<dbReference type="EMBL" id="JAODAN010000011">
    <property type="protein sequence ID" value="KAK1921468.1"/>
    <property type="molecule type" value="Genomic_DNA"/>
</dbReference>
<dbReference type="SUPFAM" id="SSF51735">
    <property type="entry name" value="NAD(P)-binding Rossmann-fold domains"/>
    <property type="match status" value="1"/>
</dbReference>
<dbReference type="GO" id="GO:0051287">
    <property type="term" value="F:NAD binding"/>
    <property type="evidence" value="ECO:0007669"/>
    <property type="project" value="InterPro"/>
</dbReference>
<dbReference type="InterPro" id="IPR006140">
    <property type="entry name" value="D-isomer_DH_NAD-bd"/>
</dbReference>
<dbReference type="PANTHER" id="PTHR10996">
    <property type="entry name" value="2-HYDROXYACID DEHYDROGENASE-RELATED"/>
    <property type="match status" value="1"/>
</dbReference>
<feature type="domain" description="D-isomer specific 2-hydroxyacid dehydrogenase NAD-binding" evidence="6">
    <location>
        <begin position="127"/>
        <end position="302"/>
    </location>
</feature>
<dbReference type="Gene3D" id="3.40.50.720">
    <property type="entry name" value="NAD(P)-binding Rossmann-like Domain"/>
    <property type="match status" value="2"/>
</dbReference>
<gene>
    <name evidence="7" type="ORF">DB88DRAFT_500833</name>
</gene>
<proteinExistence type="inferred from homology"/>
<evidence type="ECO:0000256" key="2">
    <source>
        <dbReference type="ARBA" id="ARBA00023002"/>
    </source>
</evidence>
<dbReference type="InterPro" id="IPR006139">
    <property type="entry name" value="D-isomer_2_OHA_DH_cat_dom"/>
</dbReference>
<comment type="similarity">
    <text evidence="1 4">Belongs to the D-isomer specific 2-hydroxyacid dehydrogenase family.</text>
</comment>
<dbReference type="PANTHER" id="PTHR10996:SF129">
    <property type="entry name" value="2-HYDROXYACID DEHYDROGENASE C1773.17C-RELATED"/>
    <property type="match status" value="1"/>
</dbReference>
<evidence type="ECO:0000256" key="3">
    <source>
        <dbReference type="ARBA" id="ARBA00023027"/>
    </source>
</evidence>
<evidence type="ECO:0000313" key="7">
    <source>
        <dbReference type="EMBL" id="KAK1921468.1"/>
    </source>
</evidence>
<reference evidence="7" key="1">
    <citation type="submission" date="2023-02" db="EMBL/GenBank/DDBJ databases">
        <title>Identification and recombinant expression of a fungal hydrolase from Papiliotrema laurentii that hydrolyzes apple cutin and clears colloidal polyester polyurethane.</title>
        <authorList>
            <consortium name="DOE Joint Genome Institute"/>
            <person name="Roman V.A."/>
            <person name="Bojanowski C."/>
            <person name="Crable B.R."/>
            <person name="Wagner D.N."/>
            <person name="Hung C.S."/>
            <person name="Nadeau L.J."/>
            <person name="Schratz L."/>
            <person name="Haridas S."/>
            <person name="Pangilinan J."/>
            <person name="Lipzen A."/>
            <person name="Na H."/>
            <person name="Yan M."/>
            <person name="Ng V."/>
            <person name="Grigoriev I.V."/>
            <person name="Spatafora J.W."/>
            <person name="Barlow D."/>
            <person name="Biffinger J."/>
            <person name="Kelley-Loughnane N."/>
            <person name="Varaljay V.A."/>
            <person name="Crookes-Goodson W.J."/>
        </authorList>
    </citation>
    <scope>NUCLEOTIDE SEQUENCE</scope>
    <source>
        <strain evidence="7">5307AH</strain>
    </source>
</reference>
<dbReference type="GO" id="GO:0005829">
    <property type="term" value="C:cytosol"/>
    <property type="evidence" value="ECO:0007669"/>
    <property type="project" value="TreeGrafter"/>
</dbReference>
<keyword evidence="3" id="KW-0520">NAD</keyword>
<evidence type="ECO:0000259" key="5">
    <source>
        <dbReference type="Pfam" id="PF00389"/>
    </source>
</evidence>
<dbReference type="CDD" id="cd12168">
    <property type="entry name" value="Mand_dh_like"/>
    <property type="match status" value="1"/>
</dbReference>
<dbReference type="Pfam" id="PF00389">
    <property type="entry name" value="2-Hacid_dh"/>
    <property type="match status" value="1"/>
</dbReference>
<feature type="domain" description="D-isomer specific 2-hydroxyacid dehydrogenase catalytic" evidence="5">
    <location>
        <begin position="30"/>
        <end position="334"/>
    </location>
</feature>
<dbReference type="SUPFAM" id="SSF52283">
    <property type="entry name" value="Formate/glycerate dehydrogenase catalytic domain-like"/>
    <property type="match status" value="1"/>
</dbReference>
<evidence type="ECO:0000313" key="8">
    <source>
        <dbReference type="Proteomes" id="UP001182556"/>
    </source>
</evidence>
<sequence length="340" mass="37150">MTIPARKKILGIGYPKFAIAEFEELAKTYDIFYFHPDDRKQVISEVKRLTDAHGPFDASWVLYDTARYAPFDEEMLAPVFEHPGVCGIFSQGGAGVDSIDCDWLTSKNCYVANTPYAVSDATADMGITLMLCALRGVNERQANARAGKWRLGMGLAEDPAGKTIGFLGMGNIGKSMARKTQPWGMKVIYHNRRRMSPKDEQALNATYVSFDQLLAQSEVLSINCPLTEETKGIIDAAAIAKMQDGAYIVNTARGGVIDEEAMIAALESGKLAGAGLDVLTVEPCESSPLFDMPNVMVIPHCGAFTKGTIHRGEKEVFANVKAYFEQGRPVSYVNTPERDA</sequence>
<name>A0AAD9CW38_PAPLA</name>
<dbReference type="PROSITE" id="PS00671">
    <property type="entry name" value="D_2_HYDROXYACID_DH_3"/>
    <property type="match status" value="1"/>
</dbReference>
<dbReference type="GO" id="GO:0016618">
    <property type="term" value="F:hydroxypyruvate reductase [NAD(P)H] activity"/>
    <property type="evidence" value="ECO:0007669"/>
    <property type="project" value="TreeGrafter"/>
</dbReference>
<keyword evidence="8" id="KW-1185">Reference proteome</keyword>
<dbReference type="Pfam" id="PF02826">
    <property type="entry name" value="2-Hacid_dh_C"/>
    <property type="match status" value="1"/>
</dbReference>
<dbReference type="GO" id="GO:0030267">
    <property type="term" value="F:glyoxylate reductase (NADPH) activity"/>
    <property type="evidence" value="ECO:0007669"/>
    <property type="project" value="TreeGrafter"/>
</dbReference>
<accession>A0AAD9CW38</accession>